<evidence type="ECO:0000256" key="7">
    <source>
        <dbReference type="SAM" id="MobiDB-lite"/>
    </source>
</evidence>
<feature type="compositionally biased region" description="Low complexity" evidence="7">
    <location>
        <begin position="151"/>
        <end position="163"/>
    </location>
</feature>
<dbReference type="AlphaFoldDB" id="A0A811KN18"/>
<keyword evidence="10" id="KW-1185">Reference proteome</keyword>
<dbReference type="Gene3D" id="1.10.10.60">
    <property type="entry name" value="Homeodomain-like"/>
    <property type="match status" value="1"/>
</dbReference>
<feature type="compositionally biased region" description="Low complexity" evidence="7">
    <location>
        <begin position="49"/>
        <end position="62"/>
    </location>
</feature>
<dbReference type="GO" id="GO:0000981">
    <property type="term" value="F:DNA-binding transcription factor activity, RNA polymerase II-specific"/>
    <property type="evidence" value="ECO:0007669"/>
    <property type="project" value="InterPro"/>
</dbReference>
<dbReference type="Pfam" id="PF00046">
    <property type="entry name" value="Homeodomain"/>
    <property type="match status" value="1"/>
</dbReference>
<evidence type="ECO:0000313" key="9">
    <source>
        <dbReference type="EMBL" id="CAD5217025.1"/>
    </source>
</evidence>
<dbReference type="SMART" id="SM00389">
    <property type="entry name" value="HOX"/>
    <property type="match status" value="1"/>
</dbReference>
<dbReference type="InterPro" id="IPR050848">
    <property type="entry name" value="Homeobox_TF"/>
</dbReference>
<evidence type="ECO:0000256" key="5">
    <source>
        <dbReference type="PROSITE-ProRule" id="PRU00108"/>
    </source>
</evidence>
<name>A0A811KN18_9BILA</name>
<comment type="subcellular location">
    <subcellularLocation>
        <location evidence="1 5 6">Nucleus</location>
    </subcellularLocation>
</comment>
<dbReference type="GO" id="GO:0005634">
    <property type="term" value="C:nucleus"/>
    <property type="evidence" value="ECO:0007669"/>
    <property type="project" value="UniProtKB-SubCell"/>
</dbReference>
<dbReference type="OrthoDB" id="6159439at2759"/>
<reference evidence="9" key="1">
    <citation type="submission" date="2020-09" db="EMBL/GenBank/DDBJ databases">
        <authorList>
            <person name="Kikuchi T."/>
        </authorList>
    </citation>
    <scope>NUCLEOTIDE SEQUENCE</scope>
    <source>
        <strain evidence="9">SH1</strain>
    </source>
</reference>
<dbReference type="InterPro" id="IPR017970">
    <property type="entry name" value="Homeobox_CS"/>
</dbReference>
<dbReference type="PANTHER" id="PTHR24333">
    <property type="entry name" value="HOMEO BOX HB9 LIKE A-RELATED"/>
    <property type="match status" value="1"/>
</dbReference>
<evidence type="ECO:0000259" key="8">
    <source>
        <dbReference type="PROSITE" id="PS50071"/>
    </source>
</evidence>
<gene>
    <name evidence="9" type="ORF">BOKJ2_LOCUS6881</name>
</gene>
<evidence type="ECO:0000256" key="6">
    <source>
        <dbReference type="RuleBase" id="RU000682"/>
    </source>
</evidence>
<evidence type="ECO:0000256" key="3">
    <source>
        <dbReference type="ARBA" id="ARBA00023155"/>
    </source>
</evidence>
<dbReference type="Proteomes" id="UP000614601">
    <property type="component" value="Unassembled WGS sequence"/>
</dbReference>
<evidence type="ECO:0000256" key="2">
    <source>
        <dbReference type="ARBA" id="ARBA00023125"/>
    </source>
</evidence>
<dbReference type="InterPro" id="IPR001356">
    <property type="entry name" value="HD"/>
</dbReference>
<feature type="compositionally biased region" description="Polar residues" evidence="7">
    <location>
        <begin position="140"/>
        <end position="149"/>
    </location>
</feature>
<comment type="caution">
    <text evidence="9">The sequence shown here is derived from an EMBL/GenBank/DDBJ whole genome shotgun (WGS) entry which is preliminary data.</text>
</comment>
<protein>
    <recommendedName>
        <fullName evidence="8">Homeobox domain-containing protein</fullName>
    </recommendedName>
</protein>
<keyword evidence="2 5" id="KW-0238">DNA-binding</keyword>
<dbReference type="SUPFAM" id="SSF46689">
    <property type="entry name" value="Homeodomain-like"/>
    <property type="match status" value="1"/>
</dbReference>
<evidence type="ECO:0000256" key="1">
    <source>
        <dbReference type="ARBA" id="ARBA00004123"/>
    </source>
</evidence>
<feature type="domain" description="Homeobox" evidence="8">
    <location>
        <begin position="78"/>
        <end position="138"/>
    </location>
</feature>
<dbReference type="CDD" id="cd00086">
    <property type="entry name" value="homeodomain"/>
    <property type="match status" value="1"/>
</dbReference>
<dbReference type="InterPro" id="IPR009057">
    <property type="entry name" value="Homeodomain-like_sf"/>
</dbReference>
<feature type="region of interest" description="Disordered" evidence="7">
    <location>
        <begin position="138"/>
        <end position="164"/>
    </location>
</feature>
<dbReference type="PANTHER" id="PTHR24333:SF5">
    <property type="entry name" value="VENT HOMEOBOX"/>
    <property type="match status" value="1"/>
</dbReference>
<organism evidence="9 10">
    <name type="scientific">Bursaphelenchus okinawaensis</name>
    <dbReference type="NCBI Taxonomy" id="465554"/>
    <lineage>
        <taxon>Eukaryota</taxon>
        <taxon>Metazoa</taxon>
        <taxon>Ecdysozoa</taxon>
        <taxon>Nematoda</taxon>
        <taxon>Chromadorea</taxon>
        <taxon>Rhabditida</taxon>
        <taxon>Tylenchina</taxon>
        <taxon>Tylenchomorpha</taxon>
        <taxon>Aphelenchoidea</taxon>
        <taxon>Aphelenchoididae</taxon>
        <taxon>Bursaphelenchus</taxon>
    </lineage>
</organism>
<feature type="DNA-binding region" description="Homeobox" evidence="5">
    <location>
        <begin position="80"/>
        <end position="139"/>
    </location>
</feature>
<evidence type="ECO:0000313" key="10">
    <source>
        <dbReference type="Proteomes" id="UP000614601"/>
    </source>
</evidence>
<dbReference type="PROSITE" id="PS00027">
    <property type="entry name" value="HOMEOBOX_1"/>
    <property type="match status" value="1"/>
</dbReference>
<dbReference type="EMBL" id="CAJFDH010000003">
    <property type="protein sequence ID" value="CAD5217025.1"/>
    <property type="molecule type" value="Genomic_DNA"/>
</dbReference>
<sequence>MHVPTVSTVPTVCPQTSEFIGNFDNNQKTAKLEAPASINIDPVNLSTATPSLPTLPLTTSPLTSPPTPSTPSDANKSSKRRRNRTAFTYEQLASLEHKFKSNRYLSLCERMKLAMSLNLSENQVKIWFQNRRTKWKKLNPGQSPLSAPTVSAEASDTKSSSESPKSEHFLYEPLFAKPYIHPYYLSALNLWSDPSNLAKTFGFKGEKDVK</sequence>
<dbReference type="PROSITE" id="PS50071">
    <property type="entry name" value="HOMEOBOX_2"/>
    <property type="match status" value="1"/>
</dbReference>
<evidence type="ECO:0000256" key="4">
    <source>
        <dbReference type="ARBA" id="ARBA00023242"/>
    </source>
</evidence>
<dbReference type="InterPro" id="IPR020479">
    <property type="entry name" value="HD_metazoa"/>
</dbReference>
<dbReference type="GO" id="GO:0003677">
    <property type="term" value="F:DNA binding"/>
    <property type="evidence" value="ECO:0007669"/>
    <property type="project" value="UniProtKB-UniRule"/>
</dbReference>
<dbReference type="PRINTS" id="PR00024">
    <property type="entry name" value="HOMEOBOX"/>
</dbReference>
<dbReference type="EMBL" id="CAJFCW020000003">
    <property type="protein sequence ID" value="CAG9106981.1"/>
    <property type="molecule type" value="Genomic_DNA"/>
</dbReference>
<accession>A0A811KN18</accession>
<keyword evidence="4 5" id="KW-0539">Nucleus</keyword>
<feature type="region of interest" description="Disordered" evidence="7">
    <location>
        <begin position="49"/>
        <end position="83"/>
    </location>
</feature>
<keyword evidence="3 5" id="KW-0371">Homeobox</keyword>
<proteinExistence type="predicted"/>
<dbReference type="Proteomes" id="UP000783686">
    <property type="component" value="Unassembled WGS sequence"/>
</dbReference>